<reference evidence="5" key="1">
    <citation type="submission" date="2025-08" db="UniProtKB">
        <authorList>
            <consortium name="RefSeq"/>
        </authorList>
    </citation>
    <scope>IDENTIFICATION</scope>
    <source>
        <tissue evidence="5">Sperm</tissue>
    </source>
</reference>
<dbReference type="GO" id="GO:0005737">
    <property type="term" value="C:cytoplasm"/>
    <property type="evidence" value="ECO:0007669"/>
    <property type="project" value="TreeGrafter"/>
</dbReference>
<feature type="region of interest" description="Disordered" evidence="3">
    <location>
        <begin position="259"/>
        <end position="328"/>
    </location>
</feature>
<feature type="compositionally biased region" description="Basic and acidic residues" evidence="3">
    <location>
        <begin position="703"/>
        <end position="718"/>
    </location>
</feature>
<organism evidence="4 5">
    <name type="scientific">Petromyzon marinus</name>
    <name type="common">Sea lamprey</name>
    <dbReference type="NCBI Taxonomy" id="7757"/>
    <lineage>
        <taxon>Eukaryota</taxon>
        <taxon>Metazoa</taxon>
        <taxon>Chordata</taxon>
        <taxon>Craniata</taxon>
        <taxon>Vertebrata</taxon>
        <taxon>Cyclostomata</taxon>
        <taxon>Hyperoartia</taxon>
        <taxon>Petromyzontiformes</taxon>
        <taxon>Petromyzontidae</taxon>
        <taxon>Petromyzon</taxon>
    </lineage>
</organism>
<dbReference type="RefSeq" id="XP_032804271.1">
    <property type="nucleotide sequence ID" value="XM_032948380.1"/>
</dbReference>
<feature type="compositionally biased region" description="Acidic residues" evidence="3">
    <location>
        <begin position="881"/>
        <end position="903"/>
    </location>
</feature>
<dbReference type="PANTHER" id="PTHR15919:SF13">
    <property type="entry name" value="DAPPER HOMOLOG 2"/>
    <property type="match status" value="1"/>
</dbReference>
<gene>
    <name evidence="5" type="primary">DACT1</name>
</gene>
<comment type="similarity">
    <text evidence="1">Belongs to the dapper family.</text>
</comment>
<feature type="compositionally biased region" description="Basic and acidic residues" evidence="3">
    <location>
        <begin position="659"/>
        <end position="668"/>
    </location>
</feature>
<feature type="region of interest" description="Disordered" evidence="3">
    <location>
        <begin position="480"/>
        <end position="572"/>
    </location>
</feature>
<feature type="compositionally biased region" description="Low complexity" evidence="3">
    <location>
        <begin position="29"/>
        <end position="40"/>
    </location>
</feature>
<feature type="region of interest" description="Disordered" evidence="3">
    <location>
        <begin position="412"/>
        <end position="458"/>
    </location>
</feature>
<feature type="compositionally biased region" description="Low complexity" evidence="3">
    <location>
        <begin position="194"/>
        <end position="217"/>
    </location>
</feature>
<keyword evidence="4" id="KW-1185">Reference proteome</keyword>
<protein>
    <submittedName>
        <fullName evidence="5">Dapper homolog 1 isoform X1</fullName>
    </submittedName>
</protein>
<dbReference type="PANTHER" id="PTHR15919">
    <property type="entry name" value="DAPPER-RELATED"/>
    <property type="match status" value="1"/>
</dbReference>
<feature type="region of interest" description="Disordered" evidence="3">
    <location>
        <begin position="615"/>
        <end position="724"/>
    </location>
</feature>
<dbReference type="Pfam" id="PF15268">
    <property type="entry name" value="Dapper"/>
    <property type="match status" value="1"/>
</dbReference>
<feature type="region of interest" description="Disordered" evidence="3">
    <location>
        <begin position="745"/>
        <end position="804"/>
    </location>
</feature>
<name>A0AAJ7ST51_PETMA</name>
<feature type="region of interest" description="Disordered" evidence="3">
    <location>
        <begin position="1"/>
        <end position="47"/>
    </location>
</feature>
<feature type="region of interest" description="Disordered" evidence="3">
    <location>
        <begin position="848"/>
        <end position="973"/>
    </location>
</feature>
<sequence length="1002" mass="106891">MQDASSSVATAPCAQGPSCSYPATLVAQTGAPRGPGAGTPERSRASERLEASMAGLAELELLRRRHEALVRGVLEAPASADQDQHHRHQHPHQHHSGSVSARQQPLERDFVESLRAMKEQLGCLPQRDLGLLSRLRHLNEQFSELKMDMDRAAVKQSETDSRPSSGYYDLSDGSLSNSCNSIFSDCLSGSRSSLGSCSPPGRAAPSPASPAAAPAAAETHPGFTSELPLFRGPGEHPREMCGPLPAAGATAAAKVALQCPQQQGRARERPLSSGDLLRLRSETSGAGTATRRSLPDDPTPGPPPPAGCPSARGTEASGRYVSDLTSRDGSDVYRYPSPLHAVAIQSPLFLHCPGAASGPHDAMTSRRPGGSERRPCSGFVPSPGPVPLSRDGVANERVSGYICSLLDRKRAPGASGGNGAKLSRMESFNAGPNMPITNGRLKPKHEEKPVTPENINLGADLKPDTLQCVDSCKEVIPEKNVQTINESETPRCHQQRSESSPSPKSKEQPKLIANVLPLRCNDSPKRTGALPSHLSRVKGSSRVERYEEDSKPSSSRVSHQVPRGTHATPGKGVELRYRDATSKQQIVEERFALSKDRSRALNVSNHGAVIKATHGKLDKRTGGRNVVPRAQPRADAGNCRTSNGHVLLKGNRSAQPHHRSMESVESRRKGSGRKTAIKSSKKYGTHADWNGDKRLGPTKARPPKVEEQRARRRDEDRMQNPAACAERCCRDAVSRVDGRDCRKSAAAAAGGSGRGVKRLAQQPKGRSREPVQPHGAAHGRVPAPPLPQQQPRHRRRPAPARVRVHPPALAPALAHVRMARAYATAVARADSDSERSEYSAECESLFHGTVMDTSEDEMSDHTTNRFGDGETSASEGVPCSEVDDDDRDDDDEEEEEVATDSDGDAGGFSVSTGSSASDEEDDVDTGGRQQSKGLPLAGRRGGQKAPVVAAPVAARGPEARGGGGGGGVRGQQHAACRIKASRSLKKKMMHFRSGSLKVITTV</sequence>
<feature type="compositionally biased region" description="Polar residues" evidence="3">
    <location>
        <begin position="282"/>
        <end position="291"/>
    </location>
</feature>
<feature type="compositionally biased region" description="Basic residues" evidence="3">
    <location>
        <begin position="791"/>
        <end position="804"/>
    </location>
</feature>
<dbReference type="InterPro" id="IPR024843">
    <property type="entry name" value="Dapper"/>
</dbReference>
<evidence type="ECO:0000256" key="2">
    <source>
        <dbReference type="ARBA" id="ARBA00023054"/>
    </source>
</evidence>
<evidence type="ECO:0000256" key="1">
    <source>
        <dbReference type="ARBA" id="ARBA00010807"/>
    </source>
</evidence>
<dbReference type="CTD" id="51339"/>
<accession>A0AAJ7ST51</accession>
<keyword evidence="2" id="KW-0175">Coiled coil</keyword>
<feature type="region of interest" description="Disordered" evidence="3">
    <location>
        <begin position="194"/>
        <end position="238"/>
    </location>
</feature>
<feature type="region of interest" description="Disordered" evidence="3">
    <location>
        <begin position="78"/>
        <end position="104"/>
    </location>
</feature>
<feature type="compositionally biased region" description="Basic residues" evidence="3">
    <location>
        <begin position="669"/>
        <end position="684"/>
    </location>
</feature>
<evidence type="ECO:0000256" key="3">
    <source>
        <dbReference type="SAM" id="MobiDB-lite"/>
    </source>
</evidence>
<dbReference type="AlphaFoldDB" id="A0AAJ7ST51"/>
<dbReference type="KEGG" id="pmrn:116939669"/>
<evidence type="ECO:0000313" key="5">
    <source>
        <dbReference type="RefSeq" id="XP_032804271.1"/>
    </source>
</evidence>
<dbReference type="GO" id="GO:1900108">
    <property type="term" value="P:negative regulation of nodal signaling pathway"/>
    <property type="evidence" value="ECO:0007669"/>
    <property type="project" value="TreeGrafter"/>
</dbReference>
<feature type="region of interest" description="Disordered" evidence="3">
    <location>
        <begin position="357"/>
        <end position="392"/>
    </location>
</feature>
<feature type="compositionally biased region" description="Gly residues" evidence="3">
    <location>
        <begin position="959"/>
        <end position="969"/>
    </location>
</feature>
<feature type="compositionally biased region" description="Basic and acidic residues" evidence="3">
    <location>
        <begin position="541"/>
        <end position="551"/>
    </location>
</feature>
<feature type="compositionally biased region" description="Pro residues" evidence="3">
    <location>
        <begin position="297"/>
        <end position="307"/>
    </location>
</feature>
<evidence type="ECO:0000313" key="4">
    <source>
        <dbReference type="Proteomes" id="UP001318040"/>
    </source>
</evidence>
<proteinExistence type="inferred from homology"/>
<feature type="compositionally biased region" description="Low complexity" evidence="3">
    <location>
        <begin position="943"/>
        <end position="956"/>
    </location>
</feature>
<feature type="compositionally biased region" description="Basic residues" evidence="3">
    <location>
        <begin position="85"/>
        <end position="95"/>
    </location>
</feature>
<dbReference type="Proteomes" id="UP001318040">
    <property type="component" value="Chromosome 6"/>
</dbReference>